<feature type="signal peptide" evidence="2">
    <location>
        <begin position="1"/>
        <end position="21"/>
    </location>
</feature>
<evidence type="ECO:0000313" key="4">
    <source>
        <dbReference type="Proteomes" id="UP000244940"/>
    </source>
</evidence>
<organism evidence="3 4">
    <name type="scientific">Pararhodobacter marinus</name>
    <dbReference type="NCBI Taxonomy" id="2184063"/>
    <lineage>
        <taxon>Bacteria</taxon>
        <taxon>Pseudomonadati</taxon>
        <taxon>Pseudomonadota</taxon>
        <taxon>Alphaproteobacteria</taxon>
        <taxon>Rhodobacterales</taxon>
        <taxon>Paracoccaceae</taxon>
        <taxon>Pararhodobacter</taxon>
    </lineage>
</organism>
<evidence type="ECO:0000313" key="3">
    <source>
        <dbReference type="EMBL" id="PWE28337.1"/>
    </source>
</evidence>
<feature type="compositionally biased region" description="Low complexity" evidence="1">
    <location>
        <begin position="721"/>
        <end position="730"/>
    </location>
</feature>
<gene>
    <name evidence="3" type="ORF">C4N9_13460</name>
</gene>
<keyword evidence="2" id="KW-0732">Signal</keyword>
<feature type="chain" id="PRO_5015755578" evidence="2">
    <location>
        <begin position="22"/>
        <end position="766"/>
    </location>
</feature>
<dbReference type="RefSeq" id="WP_109533843.1">
    <property type="nucleotide sequence ID" value="NZ_QEYD01000007.1"/>
</dbReference>
<dbReference type="AlphaFoldDB" id="A0A2U2C8Z2"/>
<dbReference type="Proteomes" id="UP000244940">
    <property type="component" value="Unassembled WGS sequence"/>
</dbReference>
<evidence type="ECO:0000256" key="1">
    <source>
        <dbReference type="SAM" id="MobiDB-lite"/>
    </source>
</evidence>
<feature type="compositionally biased region" description="Low complexity" evidence="1">
    <location>
        <begin position="702"/>
        <end position="712"/>
    </location>
</feature>
<accession>A0A2U2C8Z2</accession>
<proteinExistence type="predicted"/>
<dbReference type="GeneID" id="94365897"/>
<sequence length="766" mass="80508">MALRHALASAVCLLLGAPAAAQIVTPYAGEHDSFTRLVVPLPPGTGWSLDPDGRTRRLTLDAETLRLGLDRVFRRIPRDRLASVTADGATLVLELACDCPIRAWEERPGLLILDISDAPDQGPDISPLPAVTPRPALPRRPDPLAAARAAGAALARSRPALAVAPTPAPTEPTEADEALQRLGQDLGAILSTALGQGLLDPAVEAPVSATQVLSGPPEDPAGFPPNMRISSVLDRADPSRMPDPPPPQHCAQSDVLDTIIARDVGDFDNRFSELSRALYGEFDQPDPQVLRNLAGLYLAAGFGAEARALIDAAETPLDGQDFLLGMADILEDRSTNSRLLLAQSLDCGGAASVLAVLAGAEQDRIREQADSIALRFLNLPDSLQDIFGLDLATALIEAGAIDAARVVAERLQRSPWIPAAQIALIEARLDQARGLPRDAIARLDHAGGTDPDTVTTRLDLALDTQEPLDPGYLAQAEGLAATERSAGSGPDMMAAVIRLHARSGAHIDAFAALDRLETWMPETGENRRMIADLRDTVWSALAETGTDFALTETVLARDDWRDPALSDTTREILAARLLDLGLVLPARDLTTGPAGQARVLQARAALETGDPEGALALLGDDDSASAAQVRAAAMDRLGDHAAAARAFAELGITNAALRAAILAGDWRRVEELSSGQTDAATIGPLLGRDPGHAEIVLQQETTAPAGAPDSDTAPPPDTESDPLAPDASLAADPGAVFDRLGLVQRSSTLLSESARLREALAPLITE</sequence>
<dbReference type="OrthoDB" id="7847197at2"/>
<protein>
    <submittedName>
        <fullName evidence="3">Uncharacterized protein</fullName>
    </submittedName>
</protein>
<evidence type="ECO:0000256" key="2">
    <source>
        <dbReference type="SAM" id="SignalP"/>
    </source>
</evidence>
<comment type="caution">
    <text evidence="3">The sequence shown here is derived from an EMBL/GenBank/DDBJ whole genome shotgun (WGS) entry which is preliminary data.</text>
</comment>
<name>A0A2U2C8Z2_9RHOB</name>
<keyword evidence="4" id="KW-1185">Reference proteome</keyword>
<dbReference type="EMBL" id="QEYD01000007">
    <property type="protein sequence ID" value="PWE28337.1"/>
    <property type="molecule type" value="Genomic_DNA"/>
</dbReference>
<reference evidence="3 4" key="1">
    <citation type="submission" date="2018-05" db="EMBL/GenBank/DDBJ databases">
        <title>Pararhodobacter marina sp. nov., isolated from deep-sea water of the Indian Ocean.</title>
        <authorList>
            <person name="Lai Q.Sr."/>
            <person name="Liu X."/>
            <person name="Shao Z."/>
        </authorList>
    </citation>
    <scope>NUCLEOTIDE SEQUENCE [LARGE SCALE GENOMIC DNA]</scope>
    <source>
        <strain evidence="3 4">CIC4N-9</strain>
    </source>
</reference>
<feature type="region of interest" description="Disordered" evidence="1">
    <location>
        <begin position="702"/>
        <end position="730"/>
    </location>
</feature>